<dbReference type="Pfam" id="PF16124">
    <property type="entry name" value="RecQ_Zn_bind"/>
    <property type="match status" value="1"/>
</dbReference>
<dbReference type="CDD" id="cd17920">
    <property type="entry name" value="DEXHc_RecQ"/>
    <property type="match status" value="1"/>
</dbReference>
<organism evidence="9">
    <name type="scientific">Leptolyngbya sp. NK1-12</name>
    <dbReference type="NCBI Taxonomy" id="2547451"/>
    <lineage>
        <taxon>Bacteria</taxon>
        <taxon>Bacillati</taxon>
        <taxon>Cyanobacteriota</taxon>
        <taxon>Cyanophyceae</taxon>
        <taxon>Leptolyngbyales</taxon>
        <taxon>Leptolyngbyaceae</taxon>
        <taxon>Leptolyngbya group</taxon>
        <taxon>Leptolyngbya</taxon>
    </lineage>
</organism>
<dbReference type="InterPro" id="IPR001650">
    <property type="entry name" value="Helicase_C-like"/>
</dbReference>
<dbReference type="PANTHER" id="PTHR13710">
    <property type="entry name" value="DNA HELICASE RECQ FAMILY MEMBER"/>
    <property type="match status" value="1"/>
</dbReference>
<sequence>MAKKQLNLERVAQERFGFSEWRPGQKQAIEAVLSGRDTLAIMPTGSGKSAIYQIAAFLIPGCTVVVSPLVALQRDQAQSIATQPIGDAAVVNSAISASDRQEAFEQLEEGDLEFLFLAPEQLSNPETFERLQTAEPTLFVIDEVHCVSAWGHDFRPDYLRLGQVIESLGHPRILALTATAAPLVQTEIIERLGMKKPAVIVQGFDRPSIELSVERFEQDDDKQAYLIQQVLRAEKPGLVYAATRRRTEELAEVLEQAGVRAGFYHAGMKAAERRQFETAFMQNEIEVLVATTAFGMGIDKPNIRFVFHADISDSIDSYYQEIGRAGRDGEPARAVLFYNPADLSLKRFFSGRGEVQPEVICLMLTAVATSPQPISVKQLQEKTELSKLKLNKLLNSLTEIDVLEVSPSGEISFCEPIDNLEAVSQYVAEKITQAQKQRQKFEQSRLEMMRSYADVKGCRREYLLNYFGEQYNSPCNNCDNCKAGVSVEASSHQPYALNSQVTHKEWGLGTVLRYEGDKVTILFDRVGYKTLDIQTALLRRLLQRVT</sequence>
<evidence type="ECO:0000259" key="8">
    <source>
        <dbReference type="PROSITE" id="PS51194"/>
    </source>
</evidence>
<dbReference type="PANTHER" id="PTHR13710:SF84">
    <property type="entry name" value="ATP-DEPENDENT DNA HELICASE RECS-RELATED"/>
    <property type="match status" value="1"/>
</dbReference>
<dbReference type="SMART" id="SM00490">
    <property type="entry name" value="HELICc"/>
    <property type="match status" value="1"/>
</dbReference>
<reference evidence="9" key="1">
    <citation type="submission" date="2020-05" db="EMBL/GenBank/DDBJ databases">
        <authorList>
            <person name="Zhu T."/>
            <person name="Keshari N."/>
            <person name="Lu X."/>
        </authorList>
    </citation>
    <scope>NUCLEOTIDE SEQUENCE</scope>
    <source>
        <strain evidence="9">NK1-12</strain>
    </source>
</reference>
<dbReference type="InterPro" id="IPR011545">
    <property type="entry name" value="DEAD/DEAH_box_helicase_dom"/>
</dbReference>
<dbReference type="InterPro" id="IPR014001">
    <property type="entry name" value="Helicase_ATP-bd"/>
</dbReference>
<dbReference type="GO" id="GO:0003676">
    <property type="term" value="F:nucleic acid binding"/>
    <property type="evidence" value="ECO:0007669"/>
    <property type="project" value="InterPro"/>
</dbReference>
<name>A0AA96WL13_9CYAN</name>
<feature type="domain" description="Helicase ATP-binding" evidence="7">
    <location>
        <begin position="29"/>
        <end position="198"/>
    </location>
</feature>
<dbReference type="GO" id="GO:0016787">
    <property type="term" value="F:hydrolase activity"/>
    <property type="evidence" value="ECO:0007669"/>
    <property type="project" value="UniProtKB-KW"/>
</dbReference>
<dbReference type="SUPFAM" id="SSF52540">
    <property type="entry name" value="P-loop containing nucleoside triphosphate hydrolases"/>
    <property type="match status" value="1"/>
</dbReference>
<evidence type="ECO:0000256" key="3">
    <source>
        <dbReference type="ARBA" id="ARBA00022806"/>
    </source>
</evidence>
<protein>
    <recommendedName>
        <fullName evidence="5">ATP-dependent DNA helicase RecQ</fullName>
    </recommendedName>
    <alternativeName>
        <fullName evidence="6">DNA 3'-5' helicase RecQ</fullName>
    </alternativeName>
</protein>
<evidence type="ECO:0000256" key="5">
    <source>
        <dbReference type="ARBA" id="ARBA00044535"/>
    </source>
</evidence>
<dbReference type="NCBIfam" id="TIGR00614">
    <property type="entry name" value="recQ_fam"/>
    <property type="match status" value="1"/>
</dbReference>
<dbReference type="Pfam" id="PF00270">
    <property type="entry name" value="DEAD"/>
    <property type="match status" value="1"/>
</dbReference>
<dbReference type="GO" id="GO:0030894">
    <property type="term" value="C:replisome"/>
    <property type="evidence" value="ECO:0007669"/>
    <property type="project" value="TreeGrafter"/>
</dbReference>
<dbReference type="EMBL" id="CP053587">
    <property type="protein sequence ID" value="WNZ27832.1"/>
    <property type="molecule type" value="Genomic_DNA"/>
</dbReference>
<evidence type="ECO:0000256" key="2">
    <source>
        <dbReference type="ARBA" id="ARBA00022801"/>
    </source>
</evidence>
<keyword evidence="3 9" id="KW-0347">Helicase</keyword>
<dbReference type="Pfam" id="PF00271">
    <property type="entry name" value="Helicase_C"/>
    <property type="match status" value="1"/>
</dbReference>
<gene>
    <name evidence="9" type="ORF">HJG54_33945</name>
</gene>
<dbReference type="InterPro" id="IPR036388">
    <property type="entry name" value="WH-like_DNA-bd_sf"/>
</dbReference>
<keyword evidence="1" id="KW-0547">Nucleotide-binding</keyword>
<dbReference type="GO" id="GO:0006281">
    <property type="term" value="P:DNA repair"/>
    <property type="evidence" value="ECO:0007669"/>
    <property type="project" value="TreeGrafter"/>
</dbReference>
<evidence type="ECO:0000259" key="7">
    <source>
        <dbReference type="PROSITE" id="PS51192"/>
    </source>
</evidence>
<dbReference type="PROSITE" id="PS51194">
    <property type="entry name" value="HELICASE_CTER"/>
    <property type="match status" value="1"/>
</dbReference>
<evidence type="ECO:0000313" key="9">
    <source>
        <dbReference type="EMBL" id="WNZ27832.1"/>
    </source>
</evidence>
<evidence type="ECO:0000256" key="6">
    <source>
        <dbReference type="ARBA" id="ARBA00044550"/>
    </source>
</evidence>
<dbReference type="GO" id="GO:0043590">
    <property type="term" value="C:bacterial nucleoid"/>
    <property type="evidence" value="ECO:0007669"/>
    <property type="project" value="TreeGrafter"/>
</dbReference>
<dbReference type="InterPro" id="IPR004589">
    <property type="entry name" value="DNA_helicase_ATP-dep_RecQ"/>
</dbReference>
<dbReference type="GO" id="GO:0006310">
    <property type="term" value="P:DNA recombination"/>
    <property type="evidence" value="ECO:0007669"/>
    <property type="project" value="InterPro"/>
</dbReference>
<dbReference type="AlphaFoldDB" id="A0AA96WL13"/>
<keyword evidence="4" id="KW-0067">ATP-binding</keyword>
<dbReference type="GO" id="GO:0005524">
    <property type="term" value="F:ATP binding"/>
    <property type="evidence" value="ECO:0007669"/>
    <property type="project" value="UniProtKB-KW"/>
</dbReference>
<evidence type="ECO:0000256" key="4">
    <source>
        <dbReference type="ARBA" id="ARBA00022840"/>
    </source>
</evidence>
<dbReference type="InterPro" id="IPR027417">
    <property type="entry name" value="P-loop_NTPase"/>
</dbReference>
<evidence type="ECO:0000256" key="1">
    <source>
        <dbReference type="ARBA" id="ARBA00022741"/>
    </source>
</evidence>
<dbReference type="Gene3D" id="3.40.50.300">
    <property type="entry name" value="P-loop containing nucleotide triphosphate hydrolases"/>
    <property type="match status" value="2"/>
</dbReference>
<keyword evidence="2 9" id="KW-0378">Hydrolase</keyword>
<dbReference type="InterPro" id="IPR032284">
    <property type="entry name" value="RecQ_Zn-bd"/>
</dbReference>
<dbReference type="GO" id="GO:0009378">
    <property type="term" value="F:four-way junction helicase activity"/>
    <property type="evidence" value="ECO:0007669"/>
    <property type="project" value="TreeGrafter"/>
</dbReference>
<dbReference type="GO" id="GO:0005737">
    <property type="term" value="C:cytoplasm"/>
    <property type="evidence" value="ECO:0007669"/>
    <property type="project" value="TreeGrafter"/>
</dbReference>
<dbReference type="Gene3D" id="1.10.10.10">
    <property type="entry name" value="Winged helix-like DNA-binding domain superfamily/Winged helix DNA-binding domain"/>
    <property type="match status" value="1"/>
</dbReference>
<proteinExistence type="predicted"/>
<dbReference type="RefSeq" id="WP_316436331.1">
    <property type="nucleotide sequence ID" value="NZ_CP053587.1"/>
</dbReference>
<feature type="domain" description="Helicase C-terminal" evidence="8">
    <location>
        <begin position="225"/>
        <end position="368"/>
    </location>
</feature>
<dbReference type="PROSITE" id="PS51192">
    <property type="entry name" value="HELICASE_ATP_BIND_1"/>
    <property type="match status" value="1"/>
</dbReference>
<dbReference type="SMART" id="SM00487">
    <property type="entry name" value="DEXDc"/>
    <property type="match status" value="1"/>
</dbReference>
<accession>A0AA96WL13</accession>
<dbReference type="GO" id="GO:0043138">
    <property type="term" value="F:3'-5' DNA helicase activity"/>
    <property type="evidence" value="ECO:0007669"/>
    <property type="project" value="TreeGrafter"/>
</dbReference>